<feature type="compositionally biased region" description="Polar residues" evidence="1">
    <location>
        <begin position="85"/>
        <end position="110"/>
    </location>
</feature>
<dbReference type="PANTHER" id="PTHR34964">
    <property type="entry name" value="MEMBRANE LIPOPROTEIN-RELATED"/>
    <property type="match status" value="1"/>
</dbReference>
<dbReference type="AlphaFoldDB" id="A0AAV6YIK0"/>
<evidence type="ECO:0000256" key="1">
    <source>
        <dbReference type="SAM" id="MobiDB-lite"/>
    </source>
</evidence>
<gene>
    <name evidence="3" type="ORF">BUALT_Bualt01G0182700</name>
</gene>
<feature type="transmembrane region" description="Helical" evidence="2">
    <location>
        <begin position="46"/>
        <end position="70"/>
    </location>
</feature>
<dbReference type="Proteomes" id="UP000826271">
    <property type="component" value="Unassembled WGS sequence"/>
</dbReference>
<keyword evidence="2" id="KW-0812">Transmembrane</keyword>
<keyword evidence="2" id="KW-1133">Transmembrane helix</keyword>
<evidence type="ECO:0000313" key="4">
    <source>
        <dbReference type="Proteomes" id="UP000826271"/>
    </source>
</evidence>
<accession>A0AAV6YIK0</accession>
<dbReference type="PANTHER" id="PTHR34964:SF1">
    <property type="entry name" value="MEMBRANE LIPOPROTEIN"/>
    <property type="match status" value="1"/>
</dbReference>
<proteinExistence type="predicted"/>
<organism evidence="3 4">
    <name type="scientific">Buddleja alternifolia</name>
    <dbReference type="NCBI Taxonomy" id="168488"/>
    <lineage>
        <taxon>Eukaryota</taxon>
        <taxon>Viridiplantae</taxon>
        <taxon>Streptophyta</taxon>
        <taxon>Embryophyta</taxon>
        <taxon>Tracheophyta</taxon>
        <taxon>Spermatophyta</taxon>
        <taxon>Magnoliopsida</taxon>
        <taxon>eudicotyledons</taxon>
        <taxon>Gunneridae</taxon>
        <taxon>Pentapetalae</taxon>
        <taxon>asterids</taxon>
        <taxon>lamiids</taxon>
        <taxon>Lamiales</taxon>
        <taxon>Scrophulariaceae</taxon>
        <taxon>Buddlejeae</taxon>
        <taxon>Buddleja</taxon>
    </lineage>
</organism>
<reference evidence="3" key="1">
    <citation type="submission" date="2019-10" db="EMBL/GenBank/DDBJ databases">
        <authorList>
            <person name="Zhang R."/>
            <person name="Pan Y."/>
            <person name="Wang J."/>
            <person name="Ma R."/>
            <person name="Yu S."/>
        </authorList>
    </citation>
    <scope>NUCLEOTIDE SEQUENCE</scope>
    <source>
        <strain evidence="3">LA-IB0</strain>
        <tissue evidence="3">Leaf</tissue>
    </source>
</reference>
<protein>
    <submittedName>
        <fullName evidence="3">Uncharacterized protein</fullName>
    </submittedName>
</protein>
<evidence type="ECO:0000256" key="2">
    <source>
        <dbReference type="SAM" id="Phobius"/>
    </source>
</evidence>
<sequence length="122" mass="13585">MTMRSMEDEKEGDLRVPLIASLFCLCVTAGGIILVLYAFFPSLSQPWFPIAALVLIGFPWLFWLFTYLYACMKLRAEADDRQISRRPTTRNASSAAMQQIDNGTPSSVASSKEPEMPLTSSV</sequence>
<dbReference type="EMBL" id="WHWC01000001">
    <property type="protein sequence ID" value="KAG8391390.1"/>
    <property type="molecule type" value="Genomic_DNA"/>
</dbReference>
<feature type="region of interest" description="Disordered" evidence="1">
    <location>
        <begin position="82"/>
        <end position="122"/>
    </location>
</feature>
<name>A0AAV6YIK0_9LAMI</name>
<keyword evidence="4" id="KW-1185">Reference proteome</keyword>
<comment type="caution">
    <text evidence="3">The sequence shown here is derived from an EMBL/GenBank/DDBJ whole genome shotgun (WGS) entry which is preliminary data.</text>
</comment>
<evidence type="ECO:0000313" key="3">
    <source>
        <dbReference type="EMBL" id="KAG8391390.1"/>
    </source>
</evidence>
<feature type="transmembrane region" description="Helical" evidence="2">
    <location>
        <begin position="20"/>
        <end position="40"/>
    </location>
</feature>
<keyword evidence="2" id="KW-0472">Membrane</keyword>